<evidence type="ECO:0000256" key="1">
    <source>
        <dbReference type="ARBA" id="ARBA00009558"/>
    </source>
</evidence>
<sequence length="749" mass="88495">MREVVEALKKYINQLCIETLKDIPFETQGEVRAKTFDCDYNQQIFHDYIIVWLDKRINDIQMKVNDRLHSIVDSVSFYDDVDQCLDDITDFCNGEKIYFIVSHELFQNISSTLKDLQQIQCIYVERDEPFAIRYHRNDYDVTYCSSINEILNQLEENLKMNVKHSIQISVYKPFKNQKTCQLGGDDLEFIFQLFIETSLKVPEECDENAKDDMLIQCRSYYKNNQTEMDKIKDFEENYQPNLAISWYTKDTFLYRIINKALRTKNLSLIYKFRFIIKDLHNQLTLAHNQQFVPNSNSITTYRGQLLKQEELNTLKENVHGVLIINTFLSTTYDEEVALSFAGDGERRPFLESVLFEMNIPSTTTKIFANIQEFSNLKTEDECLFSCCTIFRIDSCKELGSGWHVQLTLIDQDMENTTFNSYRSLVNIDRIMPTYWTLSSILFHLGDSEKRQHYYRMTSGRLPAKHPDFLTEYFVHGLHYKSYNLALEFCKKGFEQELVCSSKLDYDTLFRYYSEIGLICSETNGYSFAINYYKKALNICLDDNQSSISYCNLGWLYIWIGKVYYKIGEYHDMMYYYNKGLKIQQELYGNNYIELISLYNDMALGYIEQSNCELAKMNTIKSLRILFPSSFCSKGYYYFERTFRNIIRIKEKFGILLRFKHRCIQQLCPMCREYAKIQNNDDSIKETVPTGRVYFTKPDKYGYKQVQLSDGRTPNIYFSGNGPIYTDPNLNLYINGVRVENSRDFSQNLH</sequence>
<dbReference type="EMBL" id="CAJNOH010007908">
    <property type="protein sequence ID" value="CAF1468460.1"/>
    <property type="molecule type" value="Genomic_DNA"/>
</dbReference>
<dbReference type="Gene3D" id="3.90.176.10">
    <property type="entry name" value="Toxin ADP-ribosyltransferase, Chain A, domain 1"/>
    <property type="match status" value="1"/>
</dbReference>
<keyword evidence="3 8" id="KW-0808">Transferase</keyword>
<dbReference type="Proteomes" id="UP000663870">
    <property type="component" value="Unassembled WGS sequence"/>
</dbReference>
<dbReference type="EC" id="2.4.2.31" evidence="8"/>
<dbReference type="SUPFAM" id="SSF56399">
    <property type="entry name" value="ADP-ribosylation"/>
    <property type="match status" value="1"/>
</dbReference>
<organism evidence="10 11">
    <name type="scientific">Rotaria sordida</name>
    <dbReference type="NCBI Taxonomy" id="392033"/>
    <lineage>
        <taxon>Eukaryota</taxon>
        <taxon>Metazoa</taxon>
        <taxon>Spiralia</taxon>
        <taxon>Gnathifera</taxon>
        <taxon>Rotifera</taxon>
        <taxon>Eurotatoria</taxon>
        <taxon>Bdelloidea</taxon>
        <taxon>Philodinida</taxon>
        <taxon>Philodinidae</taxon>
        <taxon>Rotaria</taxon>
    </lineage>
</organism>
<keyword evidence="6" id="KW-0802">TPR repeat</keyword>
<dbReference type="InterPro" id="IPR019734">
    <property type="entry name" value="TPR_rpt"/>
</dbReference>
<comment type="catalytic activity">
    <reaction evidence="7 8">
        <text>L-arginyl-[protein] + NAD(+) = N(omega)-(ADP-D-ribosyl)-L-arginyl-[protein] + nicotinamide + H(+)</text>
        <dbReference type="Rhea" id="RHEA:19149"/>
        <dbReference type="Rhea" id="RHEA-COMP:10532"/>
        <dbReference type="Rhea" id="RHEA-COMP:15087"/>
        <dbReference type="ChEBI" id="CHEBI:15378"/>
        <dbReference type="ChEBI" id="CHEBI:17154"/>
        <dbReference type="ChEBI" id="CHEBI:29965"/>
        <dbReference type="ChEBI" id="CHEBI:57540"/>
        <dbReference type="ChEBI" id="CHEBI:142554"/>
        <dbReference type="EC" id="2.4.2.31"/>
    </reaction>
</comment>
<dbReference type="GO" id="GO:0016779">
    <property type="term" value="F:nucleotidyltransferase activity"/>
    <property type="evidence" value="ECO:0007669"/>
    <property type="project" value="UniProtKB-KW"/>
</dbReference>
<dbReference type="PANTHER" id="PTHR45641:SF19">
    <property type="entry name" value="NEPHROCYSTIN-3"/>
    <property type="match status" value="1"/>
</dbReference>
<dbReference type="PROSITE" id="PS51996">
    <property type="entry name" value="TR_MART"/>
    <property type="match status" value="1"/>
</dbReference>
<keyword evidence="2 8" id="KW-0328">Glycosyltransferase</keyword>
<evidence type="ECO:0000256" key="3">
    <source>
        <dbReference type="ARBA" id="ARBA00022679"/>
    </source>
</evidence>
<dbReference type="Proteomes" id="UP000663854">
    <property type="component" value="Unassembled WGS sequence"/>
</dbReference>
<dbReference type="InterPro" id="IPR000768">
    <property type="entry name" value="ART"/>
</dbReference>
<dbReference type="InterPro" id="IPR011990">
    <property type="entry name" value="TPR-like_helical_dom_sf"/>
</dbReference>
<keyword evidence="5" id="KW-0677">Repeat</keyword>
<evidence type="ECO:0000256" key="5">
    <source>
        <dbReference type="ARBA" id="ARBA00022737"/>
    </source>
</evidence>
<dbReference type="SMART" id="SM00028">
    <property type="entry name" value="TPR"/>
    <property type="match status" value="2"/>
</dbReference>
<keyword evidence="8" id="KW-0520">NAD</keyword>
<dbReference type="PANTHER" id="PTHR45641">
    <property type="entry name" value="TETRATRICOPEPTIDE REPEAT PROTEIN (AFU_ORTHOLOGUE AFUA_6G03870)"/>
    <property type="match status" value="1"/>
</dbReference>
<dbReference type="AlphaFoldDB" id="A0A816E897"/>
<keyword evidence="8" id="KW-0521">NADP</keyword>
<protein>
    <recommendedName>
        <fullName evidence="8">NAD(P)(+)--arginine ADP-ribosyltransferase</fullName>
        <ecNumber evidence="8">2.4.2.31</ecNumber>
    </recommendedName>
    <alternativeName>
        <fullName evidence="8">Mono(ADP-ribosyl)transferase</fullName>
    </alternativeName>
</protein>
<dbReference type="SUPFAM" id="SSF48452">
    <property type="entry name" value="TPR-like"/>
    <property type="match status" value="1"/>
</dbReference>
<evidence type="ECO:0000313" key="10">
    <source>
        <dbReference type="EMBL" id="CAF1644249.1"/>
    </source>
</evidence>
<evidence type="ECO:0000256" key="8">
    <source>
        <dbReference type="RuleBase" id="RU361228"/>
    </source>
</evidence>
<evidence type="ECO:0000256" key="6">
    <source>
        <dbReference type="ARBA" id="ARBA00022803"/>
    </source>
</evidence>
<keyword evidence="11" id="KW-1185">Reference proteome</keyword>
<evidence type="ECO:0000256" key="2">
    <source>
        <dbReference type="ARBA" id="ARBA00022676"/>
    </source>
</evidence>
<comment type="caution">
    <text evidence="10">The sequence shown here is derived from an EMBL/GenBank/DDBJ whole genome shotgun (WGS) entry which is preliminary data.</text>
</comment>
<name>A0A816E897_9BILA</name>
<dbReference type="EMBL" id="CAJNOL010009581">
    <property type="protein sequence ID" value="CAF1644249.1"/>
    <property type="molecule type" value="Genomic_DNA"/>
</dbReference>
<proteinExistence type="inferred from homology"/>
<reference evidence="10" key="1">
    <citation type="submission" date="2021-02" db="EMBL/GenBank/DDBJ databases">
        <authorList>
            <person name="Nowell W R."/>
        </authorList>
    </citation>
    <scope>NUCLEOTIDE SEQUENCE</scope>
</reference>
<dbReference type="GO" id="GO:0106274">
    <property type="term" value="F:NAD+-protein-arginine ADP-ribosyltransferase activity"/>
    <property type="evidence" value="ECO:0007669"/>
    <property type="project" value="UniProtKB-EC"/>
</dbReference>
<accession>A0A816E897</accession>
<evidence type="ECO:0000313" key="9">
    <source>
        <dbReference type="EMBL" id="CAF1468460.1"/>
    </source>
</evidence>
<evidence type="ECO:0000313" key="11">
    <source>
        <dbReference type="Proteomes" id="UP000663870"/>
    </source>
</evidence>
<gene>
    <name evidence="10" type="ORF">JXQ802_LOCUS53641</name>
    <name evidence="9" type="ORF">PYM288_LOCUS37238</name>
</gene>
<evidence type="ECO:0000256" key="4">
    <source>
        <dbReference type="ARBA" id="ARBA00022695"/>
    </source>
</evidence>
<evidence type="ECO:0000256" key="7">
    <source>
        <dbReference type="ARBA" id="ARBA00047597"/>
    </source>
</evidence>
<dbReference type="Gene3D" id="1.25.40.10">
    <property type="entry name" value="Tetratricopeptide repeat domain"/>
    <property type="match status" value="1"/>
</dbReference>
<dbReference type="Pfam" id="PF01129">
    <property type="entry name" value="ART"/>
    <property type="match status" value="1"/>
</dbReference>
<comment type="similarity">
    <text evidence="1 8">Belongs to the Arg-specific ADP-ribosyltransferase family.</text>
</comment>
<keyword evidence="4" id="KW-0548">Nucleotidyltransferase</keyword>